<keyword evidence="9" id="KW-0961">Cell wall biogenesis/degradation</keyword>
<comment type="catalytic activity">
    <reaction evidence="1">
        <text>Hydrolysis of (1-&gt;3)-beta-D-glucosidic linkages in (1-&gt;3)-beta-D-glucans.</text>
        <dbReference type="EC" id="3.2.1.39"/>
    </reaction>
</comment>
<keyword evidence="4" id="KW-1003">Cell membrane</keyword>
<keyword evidence="6" id="KW-0472">Membrane</keyword>
<evidence type="ECO:0000256" key="2">
    <source>
        <dbReference type="ARBA" id="ARBA00004236"/>
    </source>
</evidence>
<evidence type="ECO:0000313" key="15">
    <source>
        <dbReference type="Proteomes" id="UP000469452"/>
    </source>
</evidence>
<sequence length="129" mass="14524">MKVPSSLAIAAAFSASSVAALDARFFGINYDLRTNQWGGCKNFHTIAEDFNILKRLTDYVRIYGMEFDCTTNILKAARNSGLKVWLGLWSEVGTTVVRDGREHEVIDSFPSQFDALKKLMNQTTPKWIN</sequence>
<dbReference type="InterPro" id="IPR050732">
    <property type="entry name" value="Beta-glucan_modifiers"/>
</dbReference>
<evidence type="ECO:0000256" key="8">
    <source>
        <dbReference type="ARBA" id="ARBA00023277"/>
    </source>
</evidence>
<evidence type="ECO:0000256" key="10">
    <source>
        <dbReference type="ARBA" id="ARBA00023326"/>
    </source>
</evidence>
<dbReference type="Proteomes" id="UP000469452">
    <property type="component" value="Unassembled WGS sequence"/>
</dbReference>
<evidence type="ECO:0000256" key="3">
    <source>
        <dbReference type="ARBA" id="ARBA00012780"/>
    </source>
</evidence>
<name>A0A6A4Z2Y0_APHAT</name>
<dbReference type="InterPro" id="IPR017853">
    <property type="entry name" value="GH"/>
</dbReference>
<evidence type="ECO:0000256" key="13">
    <source>
        <dbReference type="ARBA" id="ARBA00043078"/>
    </source>
</evidence>
<keyword evidence="7" id="KW-0325">Glycoprotein</keyword>
<evidence type="ECO:0000256" key="11">
    <source>
        <dbReference type="ARBA" id="ARBA00037649"/>
    </source>
</evidence>
<evidence type="ECO:0000313" key="14">
    <source>
        <dbReference type="EMBL" id="KAF0706528.1"/>
    </source>
</evidence>
<comment type="caution">
    <text evidence="14">The sequence shown here is derived from an EMBL/GenBank/DDBJ whole genome shotgun (WGS) entry which is preliminary data.</text>
</comment>
<evidence type="ECO:0000256" key="4">
    <source>
        <dbReference type="ARBA" id="ARBA00022475"/>
    </source>
</evidence>
<dbReference type="PANTHER" id="PTHR16631">
    <property type="entry name" value="GLUCAN 1,3-BETA-GLUCOSIDASE"/>
    <property type="match status" value="1"/>
</dbReference>
<keyword evidence="10" id="KW-0624">Polysaccharide degradation</keyword>
<organism evidence="14 15">
    <name type="scientific">Aphanomyces astaci</name>
    <name type="common">Crayfish plague agent</name>
    <dbReference type="NCBI Taxonomy" id="112090"/>
    <lineage>
        <taxon>Eukaryota</taxon>
        <taxon>Sar</taxon>
        <taxon>Stramenopiles</taxon>
        <taxon>Oomycota</taxon>
        <taxon>Saprolegniomycetes</taxon>
        <taxon>Saprolegniales</taxon>
        <taxon>Verrucalvaceae</taxon>
        <taxon>Aphanomyces</taxon>
    </lineage>
</organism>
<evidence type="ECO:0000256" key="9">
    <source>
        <dbReference type="ARBA" id="ARBA00023316"/>
    </source>
</evidence>
<accession>A0A6A4Z2Y0</accession>
<evidence type="ECO:0000256" key="7">
    <source>
        <dbReference type="ARBA" id="ARBA00023180"/>
    </source>
</evidence>
<proteinExistence type="predicted"/>
<keyword evidence="5" id="KW-0378">Hydrolase</keyword>
<dbReference type="AlphaFoldDB" id="A0A6A4Z2Y0"/>
<reference evidence="14 15" key="1">
    <citation type="submission" date="2019-06" db="EMBL/GenBank/DDBJ databases">
        <title>Genomics analysis of Aphanomyces spp. identifies a new class of oomycete effector associated with host adaptation.</title>
        <authorList>
            <person name="Gaulin E."/>
        </authorList>
    </citation>
    <scope>NUCLEOTIDE SEQUENCE [LARGE SCALE GENOMIC DNA]</scope>
    <source>
        <strain evidence="14 15">E</strain>
    </source>
</reference>
<dbReference type="SUPFAM" id="SSF51445">
    <property type="entry name" value="(Trans)glycosidases"/>
    <property type="match status" value="1"/>
</dbReference>
<dbReference type="EMBL" id="VJMI01019750">
    <property type="protein sequence ID" value="KAF0706528.1"/>
    <property type="molecule type" value="Genomic_DNA"/>
</dbReference>
<dbReference type="GO" id="GO:0042973">
    <property type="term" value="F:glucan endo-1,3-beta-D-glucosidase activity"/>
    <property type="evidence" value="ECO:0007669"/>
    <property type="project" value="UniProtKB-EC"/>
</dbReference>
<dbReference type="EC" id="3.2.1.39" evidence="3"/>
<protein>
    <recommendedName>
        <fullName evidence="3">glucan endo-1,3-beta-D-glucosidase</fullName>
        <ecNumber evidence="3">3.2.1.39</ecNumber>
    </recommendedName>
    <alternativeName>
        <fullName evidence="13">Endo-1,3-beta-glucanase btgC</fullName>
    </alternativeName>
    <alternativeName>
        <fullName evidence="12">Laminarinase btgC</fullName>
    </alternativeName>
</protein>
<gene>
    <name evidence="14" type="ORF">AaE_014067</name>
</gene>
<dbReference type="PANTHER" id="PTHR16631:SF17">
    <property type="entry name" value="GLUCAN ENDO-1,3-BETA-GLUCOSIDASE BTGC"/>
    <property type="match status" value="1"/>
</dbReference>
<dbReference type="GO" id="GO:0071555">
    <property type="term" value="P:cell wall organization"/>
    <property type="evidence" value="ECO:0007669"/>
    <property type="project" value="UniProtKB-KW"/>
</dbReference>
<comment type="subcellular location">
    <subcellularLocation>
        <location evidence="2">Cell membrane</location>
    </subcellularLocation>
</comment>
<feature type="non-terminal residue" evidence="14">
    <location>
        <position position="129"/>
    </location>
</feature>
<evidence type="ECO:0000256" key="5">
    <source>
        <dbReference type="ARBA" id="ARBA00022801"/>
    </source>
</evidence>
<dbReference type="GO" id="GO:0000272">
    <property type="term" value="P:polysaccharide catabolic process"/>
    <property type="evidence" value="ECO:0007669"/>
    <property type="project" value="UniProtKB-KW"/>
</dbReference>
<evidence type="ECO:0000256" key="12">
    <source>
        <dbReference type="ARBA" id="ARBA00042373"/>
    </source>
</evidence>
<comment type="function">
    <text evidence="11">Glucanases play a role in cell expansion during growth, in cell-cell fusion during mating, and in spore release during sporulation. This enzyme may be involved in beta-glucan degradation. Active on laminarin and lichenan.</text>
</comment>
<keyword evidence="8" id="KW-0119">Carbohydrate metabolism</keyword>
<dbReference type="GO" id="GO:0005886">
    <property type="term" value="C:plasma membrane"/>
    <property type="evidence" value="ECO:0007669"/>
    <property type="project" value="UniProtKB-SubCell"/>
</dbReference>
<dbReference type="VEuPathDB" id="FungiDB:H257_11628"/>
<evidence type="ECO:0000256" key="6">
    <source>
        <dbReference type="ARBA" id="ARBA00023136"/>
    </source>
</evidence>
<evidence type="ECO:0000256" key="1">
    <source>
        <dbReference type="ARBA" id="ARBA00000382"/>
    </source>
</evidence>